<dbReference type="InterPro" id="IPR025202">
    <property type="entry name" value="PLD-like_dom"/>
</dbReference>
<dbReference type="AlphaFoldDB" id="A0A2M7G817"/>
<dbReference type="Pfam" id="PF13091">
    <property type="entry name" value="PLDc_2"/>
    <property type="match status" value="1"/>
</dbReference>
<accession>A0A2M7G817</accession>
<name>A0A2M7G817_9BACT</name>
<organism evidence="2 3">
    <name type="scientific">bacterium (Candidatus Blackallbacteria) CG17_big_fil_post_rev_8_21_14_2_50_48_46</name>
    <dbReference type="NCBI Taxonomy" id="2014261"/>
    <lineage>
        <taxon>Bacteria</taxon>
        <taxon>Candidatus Blackallbacteria</taxon>
    </lineage>
</organism>
<reference evidence="2 3" key="1">
    <citation type="submission" date="2017-09" db="EMBL/GenBank/DDBJ databases">
        <title>Depth-based differentiation of microbial function through sediment-hosted aquifers and enrichment of novel symbionts in the deep terrestrial subsurface.</title>
        <authorList>
            <person name="Probst A.J."/>
            <person name="Ladd B."/>
            <person name="Jarett J.K."/>
            <person name="Geller-Mcgrath D.E."/>
            <person name="Sieber C.M."/>
            <person name="Emerson J.B."/>
            <person name="Anantharaman K."/>
            <person name="Thomas B.C."/>
            <person name="Malmstrom R."/>
            <person name="Stieglmeier M."/>
            <person name="Klingl A."/>
            <person name="Woyke T."/>
            <person name="Ryan C.M."/>
            <person name="Banfield J.F."/>
        </authorList>
    </citation>
    <scope>NUCLEOTIDE SEQUENCE [LARGE SCALE GENOMIC DNA]</scope>
    <source>
        <strain evidence="2">CG17_big_fil_post_rev_8_21_14_2_50_48_46</strain>
    </source>
</reference>
<dbReference type="GO" id="GO:0032049">
    <property type="term" value="P:cardiolipin biosynthetic process"/>
    <property type="evidence" value="ECO:0007669"/>
    <property type="project" value="UniProtKB-ARBA"/>
</dbReference>
<dbReference type="Proteomes" id="UP000231019">
    <property type="component" value="Unassembled WGS sequence"/>
</dbReference>
<comment type="caution">
    <text evidence="2">The sequence shown here is derived from an EMBL/GenBank/DDBJ whole genome shotgun (WGS) entry which is preliminary data.</text>
</comment>
<evidence type="ECO:0000313" key="3">
    <source>
        <dbReference type="Proteomes" id="UP000231019"/>
    </source>
</evidence>
<protein>
    <recommendedName>
        <fullName evidence="1">PLD phosphodiesterase domain-containing protein</fullName>
    </recommendedName>
</protein>
<feature type="domain" description="PLD phosphodiesterase" evidence="1">
    <location>
        <begin position="542"/>
        <end position="569"/>
    </location>
</feature>
<evidence type="ECO:0000313" key="2">
    <source>
        <dbReference type="EMBL" id="PIW17915.1"/>
    </source>
</evidence>
<dbReference type="GO" id="GO:0030572">
    <property type="term" value="F:phosphatidyltransferase activity"/>
    <property type="evidence" value="ECO:0007669"/>
    <property type="project" value="UniProtKB-ARBA"/>
</dbReference>
<dbReference type="PROSITE" id="PS50035">
    <property type="entry name" value="PLD"/>
    <property type="match status" value="2"/>
</dbReference>
<evidence type="ECO:0000259" key="1">
    <source>
        <dbReference type="PROSITE" id="PS50035"/>
    </source>
</evidence>
<proteinExistence type="predicted"/>
<dbReference type="PANTHER" id="PTHR21248:SF22">
    <property type="entry name" value="PHOSPHOLIPASE D"/>
    <property type="match status" value="1"/>
</dbReference>
<dbReference type="InterPro" id="IPR001736">
    <property type="entry name" value="PLipase_D/transphosphatidylase"/>
</dbReference>
<sequence>MLESIYYHTAITLKIKYAFLIFKMNASYFEPHHQKLKFFFQCFLSHPILQILINFRNLRDSIIQFIQGNYIMASVIQKLLLSGLFTLLSQSAVQAHASACLDSQTGFSAQLHLEPAKIQQELELSGKIDGNFSERQLKQALKLGLHTRFPNLRYRHFRFDPHSQVYILGLRLEWGWFHDAFELEIKQVQANQFRIRPQYLWIPWTWFLGSASKALDKRPVKIELSRAKADIFVTLPPQRLDIKLGHESLRTPELNFNFLIGSDGKLTSHIAPQLMPSPTDRAKLRFQITSCITNDKVFHGPLNAKLFLNIRPSDLASIRLGAERLSDRYHFSGNLMLNLKTQIWGKWEPFALLSEGQFQLNLTETEVEARKYSKIVSVPFDGRYAFPYDLKLTPRLSPPPAWHPQTQPHPLRWYINGPAWFQEMKTALLGARKSISQLIFVFYPGQTTQTLSEIYLLKAMGLKQTSQGLKPDGISPLGIRVDLIHNHDLTARGAKTVSDFIEGVKTKLLRQIKLSPNLTNKFEIYQQRLQRNFQISALSEGVMHSDHRKLLVIDGQTAYTGGLNLADFYLQPDSFHDLMLKIEGPAVKVLQERFAQQWEALNPGKQWPGRLLPQTPTAPLKGPLCRLQVLDSDAQNYQIEAALIYLIDSAHKKLRLEQAYLYHAPIENALKRALRRGVQLEIIVSEHSDESVFEILNPDSVRALILAGNPGQVKAWLYQGRGGKYDYMAHTKFIAADSQRAIVGSANLVPRSLHSPFLWKNQSILYNQELSLYLDHKATVTALEQDLFEADKRLSRPVQVKALEALLKKRGGWLHLLAEKIKGLLS</sequence>
<gene>
    <name evidence="2" type="ORF">COW36_06855</name>
</gene>
<dbReference type="SMART" id="SM00155">
    <property type="entry name" value="PLDc"/>
    <property type="match status" value="2"/>
</dbReference>
<dbReference type="Gene3D" id="3.30.870.10">
    <property type="entry name" value="Endonuclease Chain A"/>
    <property type="match status" value="2"/>
</dbReference>
<dbReference type="PANTHER" id="PTHR21248">
    <property type="entry name" value="CARDIOLIPIN SYNTHASE"/>
    <property type="match status" value="1"/>
</dbReference>
<dbReference type="SUPFAM" id="SSF56024">
    <property type="entry name" value="Phospholipase D/nuclease"/>
    <property type="match status" value="2"/>
</dbReference>
<dbReference type="EMBL" id="PFFQ01000018">
    <property type="protein sequence ID" value="PIW17915.1"/>
    <property type="molecule type" value="Genomic_DNA"/>
</dbReference>
<feature type="domain" description="PLD phosphodiesterase" evidence="1">
    <location>
        <begin position="725"/>
        <end position="752"/>
    </location>
</feature>